<evidence type="ECO:0000256" key="3">
    <source>
        <dbReference type="ARBA" id="ARBA00023163"/>
    </source>
</evidence>
<comment type="caution">
    <text evidence="4">The sequence shown here is derived from an EMBL/GenBank/DDBJ whole genome shotgun (WGS) entry which is preliminary data.</text>
</comment>
<dbReference type="GO" id="GO:0003677">
    <property type="term" value="F:DNA binding"/>
    <property type="evidence" value="ECO:0007669"/>
    <property type="project" value="UniProtKB-KW"/>
</dbReference>
<organism evidence="4 5">
    <name type="scientific">Metabacillus sediminilitoris</name>
    <dbReference type="NCBI Taxonomy" id="2567941"/>
    <lineage>
        <taxon>Bacteria</taxon>
        <taxon>Bacillati</taxon>
        <taxon>Bacillota</taxon>
        <taxon>Bacilli</taxon>
        <taxon>Bacillales</taxon>
        <taxon>Bacillaceae</taxon>
        <taxon>Metabacillus</taxon>
    </lineage>
</organism>
<keyword evidence="2" id="KW-0238">DNA-binding</keyword>
<dbReference type="PANTHER" id="PTHR33204">
    <property type="entry name" value="TRANSCRIPTIONAL REGULATOR, MARR FAMILY"/>
    <property type="match status" value="1"/>
</dbReference>
<evidence type="ECO:0000256" key="2">
    <source>
        <dbReference type="ARBA" id="ARBA00023125"/>
    </source>
</evidence>
<evidence type="ECO:0000313" key="4">
    <source>
        <dbReference type="EMBL" id="THF82434.1"/>
    </source>
</evidence>
<name>A0A4S4C5C4_9BACI</name>
<keyword evidence="1" id="KW-0805">Transcription regulation</keyword>
<dbReference type="InterPro" id="IPR036390">
    <property type="entry name" value="WH_DNA-bd_sf"/>
</dbReference>
<gene>
    <name evidence="4" type="ORF">E6W99_03110</name>
</gene>
<evidence type="ECO:0000256" key="1">
    <source>
        <dbReference type="ARBA" id="ARBA00023015"/>
    </source>
</evidence>
<dbReference type="Pfam" id="PF01638">
    <property type="entry name" value="HxlR"/>
    <property type="match status" value="1"/>
</dbReference>
<dbReference type="SUPFAM" id="SSF46785">
    <property type="entry name" value="Winged helix' DNA-binding domain"/>
    <property type="match status" value="1"/>
</dbReference>
<evidence type="ECO:0000313" key="5">
    <source>
        <dbReference type="Proteomes" id="UP000310334"/>
    </source>
</evidence>
<dbReference type="PANTHER" id="PTHR33204:SF37">
    <property type="entry name" value="HTH-TYPE TRANSCRIPTIONAL REGULATOR YODB"/>
    <property type="match status" value="1"/>
</dbReference>
<dbReference type="EMBL" id="SSNT01000002">
    <property type="protein sequence ID" value="THF82434.1"/>
    <property type="molecule type" value="Genomic_DNA"/>
</dbReference>
<reference evidence="4 5" key="1">
    <citation type="submission" date="2019-04" db="EMBL/GenBank/DDBJ databases">
        <title>Bacillus sediminilitoris sp. nov., isolated from a tidal flat sediment on the East China Sea.</title>
        <authorList>
            <person name="Wei Y."/>
            <person name="Mao H."/>
            <person name="Fang J."/>
        </authorList>
    </citation>
    <scope>NUCLEOTIDE SEQUENCE [LARGE SCALE GENOMIC DNA]</scope>
    <source>
        <strain evidence="4 5">DSL-17</strain>
    </source>
</reference>
<dbReference type="OrthoDB" id="9800966at2"/>
<dbReference type="AlphaFoldDB" id="A0A4S4C5C4"/>
<dbReference type="InterPro" id="IPR036388">
    <property type="entry name" value="WH-like_DNA-bd_sf"/>
</dbReference>
<sequence>MSETIHQDKVCEKIEQSYHILGKKWMGLIIHALMEGPKRFSEIQTFIPDLSKRMLNERMKELEECGIVLRNVITDRPVRTEYSLTKKGHELGRALEAVEVWAEKWL</sequence>
<proteinExistence type="predicted"/>
<keyword evidence="3" id="KW-0804">Transcription</keyword>
<protein>
    <submittedName>
        <fullName evidence="4">Helix-turn-helix transcriptional regulator</fullName>
    </submittedName>
</protein>
<dbReference type="InterPro" id="IPR002577">
    <property type="entry name" value="HTH_HxlR"/>
</dbReference>
<dbReference type="RefSeq" id="WP_136351731.1">
    <property type="nucleotide sequence ID" value="NZ_CP046266.1"/>
</dbReference>
<accession>A0A4S4C5C4</accession>
<dbReference type="Gene3D" id="1.10.10.10">
    <property type="entry name" value="Winged helix-like DNA-binding domain superfamily/Winged helix DNA-binding domain"/>
    <property type="match status" value="1"/>
</dbReference>
<dbReference type="Proteomes" id="UP000310334">
    <property type="component" value="Unassembled WGS sequence"/>
</dbReference>
<keyword evidence="5" id="KW-1185">Reference proteome</keyword>
<dbReference type="PROSITE" id="PS51118">
    <property type="entry name" value="HTH_HXLR"/>
    <property type="match status" value="1"/>
</dbReference>